<reference evidence="4 5" key="1">
    <citation type="submission" date="2012-06" db="EMBL/GenBank/DDBJ databases">
        <title>Finished chromosome of genome of Crinalium epipsammum PCC 9333.</title>
        <authorList>
            <consortium name="US DOE Joint Genome Institute"/>
            <person name="Gugger M."/>
            <person name="Coursin T."/>
            <person name="Rippka R."/>
            <person name="Tandeau De Marsac N."/>
            <person name="Huntemann M."/>
            <person name="Wei C.-L."/>
            <person name="Han J."/>
            <person name="Detter J.C."/>
            <person name="Han C."/>
            <person name="Tapia R."/>
            <person name="Davenport K."/>
            <person name="Daligault H."/>
            <person name="Erkkila T."/>
            <person name="Gu W."/>
            <person name="Munk A.C.C."/>
            <person name="Teshima H."/>
            <person name="Xu Y."/>
            <person name="Chain P."/>
            <person name="Chen A."/>
            <person name="Krypides N."/>
            <person name="Mavromatis K."/>
            <person name="Markowitz V."/>
            <person name="Szeto E."/>
            <person name="Ivanova N."/>
            <person name="Mikhailova N."/>
            <person name="Ovchinnikova G."/>
            <person name="Pagani I."/>
            <person name="Pati A."/>
            <person name="Goodwin L."/>
            <person name="Peters L."/>
            <person name="Pitluck S."/>
            <person name="Woyke T."/>
            <person name="Kerfeld C."/>
        </authorList>
    </citation>
    <scope>NUCLEOTIDE SEQUENCE [LARGE SCALE GENOMIC DNA]</scope>
    <source>
        <strain evidence="4 5">PCC 9333</strain>
    </source>
</reference>
<dbReference type="InterPro" id="IPR050595">
    <property type="entry name" value="Bact_response_regulator"/>
</dbReference>
<dbReference type="PANTHER" id="PTHR44591">
    <property type="entry name" value="STRESS RESPONSE REGULATOR PROTEIN 1"/>
    <property type="match status" value="1"/>
</dbReference>
<name>K9W449_9CYAN</name>
<dbReference type="SUPFAM" id="SSF52172">
    <property type="entry name" value="CheY-like"/>
    <property type="match status" value="1"/>
</dbReference>
<dbReference type="SMART" id="SM00448">
    <property type="entry name" value="REC"/>
    <property type="match status" value="1"/>
</dbReference>
<dbReference type="PROSITE" id="PS50110">
    <property type="entry name" value="RESPONSE_REGULATORY"/>
    <property type="match status" value="1"/>
</dbReference>
<dbReference type="PANTHER" id="PTHR44591:SF3">
    <property type="entry name" value="RESPONSE REGULATORY DOMAIN-CONTAINING PROTEIN"/>
    <property type="match status" value="1"/>
</dbReference>
<dbReference type="Pfam" id="PF00072">
    <property type="entry name" value="Response_reg"/>
    <property type="match status" value="1"/>
</dbReference>
<dbReference type="HOGENOM" id="CLU_000445_69_17_3"/>
<evidence type="ECO:0000313" key="4">
    <source>
        <dbReference type="EMBL" id="AFZ14559.1"/>
    </source>
</evidence>
<gene>
    <name evidence="4" type="ORF">Cri9333_3747</name>
</gene>
<dbReference type="InterPro" id="IPR001789">
    <property type="entry name" value="Sig_transdc_resp-reg_receiver"/>
</dbReference>
<evidence type="ECO:0000256" key="1">
    <source>
        <dbReference type="ARBA" id="ARBA00022553"/>
    </source>
</evidence>
<evidence type="ECO:0000259" key="3">
    <source>
        <dbReference type="PROSITE" id="PS50110"/>
    </source>
</evidence>
<dbReference type="Gene3D" id="3.40.50.2300">
    <property type="match status" value="1"/>
</dbReference>
<dbReference type="EMBL" id="CP003620">
    <property type="protein sequence ID" value="AFZ14559.1"/>
    <property type="molecule type" value="Genomic_DNA"/>
</dbReference>
<proteinExistence type="predicted"/>
<evidence type="ECO:0000256" key="2">
    <source>
        <dbReference type="PROSITE-ProRule" id="PRU00169"/>
    </source>
</evidence>
<organism evidence="4 5">
    <name type="scientific">Crinalium epipsammum PCC 9333</name>
    <dbReference type="NCBI Taxonomy" id="1173022"/>
    <lineage>
        <taxon>Bacteria</taxon>
        <taxon>Bacillati</taxon>
        <taxon>Cyanobacteriota</taxon>
        <taxon>Cyanophyceae</taxon>
        <taxon>Gomontiellales</taxon>
        <taxon>Gomontiellaceae</taxon>
        <taxon>Crinalium</taxon>
    </lineage>
</organism>
<feature type="modified residue" description="4-aspartylphosphate" evidence="2">
    <location>
        <position position="60"/>
    </location>
</feature>
<dbReference type="GO" id="GO:0000160">
    <property type="term" value="P:phosphorelay signal transduction system"/>
    <property type="evidence" value="ECO:0007669"/>
    <property type="project" value="InterPro"/>
</dbReference>
<dbReference type="eggNOG" id="COG0784">
    <property type="taxonomic scope" value="Bacteria"/>
</dbReference>
<dbReference type="AlphaFoldDB" id="K9W449"/>
<accession>K9W449</accession>
<keyword evidence="5" id="KW-1185">Reference proteome</keyword>
<evidence type="ECO:0000313" key="5">
    <source>
        <dbReference type="Proteomes" id="UP000010472"/>
    </source>
</evidence>
<dbReference type="RefSeq" id="WP_015204660.1">
    <property type="nucleotide sequence ID" value="NC_019753.1"/>
</dbReference>
<dbReference type="Proteomes" id="UP000010472">
    <property type="component" value="Chromosome"/>
</dbReference>
<keyword evidence="1 2" id="KW-0597">Phosphoprotein</keyword>
<dbReference type="STRING" id="1173022.Cri9333_3747"/>
<protein>
    <submittedName>
        <fullName evidence="4">Response regulator receiver protein</fullName>
    </submittedName>
</protein>
<dbReference type="InterPro" id="IPR011006">
    <property type="entry name" value="CheY-like_superfamily"/>
</dbReference>
<dbReference type="OrthoDB" id="1901654at2"/>
<sequence length="142" mass="15410">MKNNHSLEGAVVFLIEDDSDIRFLFTFIFEAAGAKVCSAACLTEAKSMFKDYEATIVISDINLPDGNGLSIMQEVKNRERETGKLIPTIALTGMPGEQVEENISAAGFKHHLCKPVEIDNLMEMVAGLAGNSYSTLPLNVVS</sequence>
<feature type="domain" description="Response regulatory" evidence="3">
    <location>
        <begin position="11"/>
        <end position="129"/>
    </location>
</feature>
<dbReference type="KEGG" id="cep:Cri9333_3747"/>